<gene>
    <name evidence="16" type="primary">leuC</name>
    <name evidence="16" type="ORF">DLJ53_10670</name>
</gene>
<dbReference type="Gene3D" id="3.30.499.10">
    <property type="entry name" value="Aconitase, domain 3"/>
    <property type="match status" value="2"/>
</dbReference>
<evidence type="ECO:0000256" key="6">
    <source>
        <dbReference type="ARBA" id="ARBA00011998"/>
    </source>
</evidence>
<keyword evidence="11" id="KW-0408">Iron</keyword>
<dbReference type="NCBIfam" id="TIGR00170">
    <property type="entry name" value="leuC"/>
    <property type="match status" value="1"/>
</dbReference>
<dbReference type="SUPFAM" id="SSF53732">
    <property type="entry name" value="Aconitase iron-sulfur domain"/>
    <property type="match status" value="1"/>
</dbReference>
<dbReference type="InterPro" id="IPR018136">
    <property type="entry name" value="Aconitase_4Fe-4S_BS"/>
</dbReference>
<dbReference type="InterPro" id="IPR050067">
    <property type="entry name" value="IPM_dehydratase_rel_enz"/>
</dbReference>
<dbReference type="Pfam" id="PF00330">
    <property type="entry name" value="Aconitase"/>
    <property type="match status" value="1"/>
</dbReference>
<feature type="domain" description="Aconitase/3-isopropylmalate dehydratase large subunit alpha/beta/alpha" evidence="15">
    <location>
        <begin position="18"/>
        <end position="465"/>
    </location>
</feature>
<keyword evidence="9" id="KW-0028">Amino-acid biosynthesis</keyword>
<evidence type="ECO:0000256" key="2">
    <source>
        <dbReference type="ARBA" id="ARBA00001966"/>
    </source>
</evidence>
<evidence type="ECO:0000256" key="10">
    <source>
        <dbReference type="ARBA" id="ARBA00022723"/>
    </source>
</evidence>
<dbReference type="GO" id="GO:0051539">
    <property type="term" value="F:4 iron, 4 sulfur cluster binding"/>
    <property type="evidence" value="ECO:0007669"/>
    <property type="project" value="UniProtKB-KW"/>
</dbReference>
<dbReference type="NCBIfam" id="NF004016">
    <property type="entry name" value="PRK05478.1"/>
    <property type="match status" value="1"/>
</dbReference>
<comment type="pathway">
    <text evidence="4">Amino-acid biosynthesis; L-leucine biosynthesis; L-leucine from 3-methyl-2-oxobutanoate: step 2/4.</text>
</comment>
<dbReference type="PROSITE" id="PS01244">
    <property type="entry name" value="ACONITASE_2"/>
    <property type="match status" value="1"/>
</dbReference>
<evidence type="ECO:0000259" key="15">
    <source>
        <dbReference type="Pfam" id="PF00330"/>
    </source>
</evidence>
<keyword evidence="14" id="KW-0100">Branched-chain amino acid biosynthesis</keyword>
<protein>
    <recommendedName>
        <fullName evidence="6">3-isopropylmalate dehydratase</fullName>
        <ecNumber evidence="6">4.2.1.33</ecNumber>
    </recommendedName>
</protein>
<dbReference type="OrthoDB" id="9802769at2"/>
<evidence type="ECO:0000256" key="1">
    <source>
        <dbReference type="ARBA" id="ARBA00000491"/>
    </source>
</evidence>
<reference evidence="16 17" key="1">
    <citation type="submission" date="2018-05" db="EMBL/GenBank/DDBJ databases">
        <title>Acuticoccus sediminis sp. nov., isolated from deep-sea sediment of Indian Ocean.</title>
        <authorList>
            <person name="Liu X."/>
            <person name="Lai Q."/>
            <person name="Du Y."/>
            <person name="Sun F."/>
            <person name="Zhang X."/>
            <person name="Wang S."/>
            <person name="Shao Z."/>
        </authorList>
    </citation>
    <scope>NUCLEOTIDE SEQUENCE [LARGE SCALE GENOMIC DNA]</scope>
    <source>
        <strain evidence="16 17">PTG4-2</strain>
    </source>
</reference>
<dbReference type="PANTHER" id="PTHR43822:SF9">
    <property type="entry name" value="3-ISOPROPYLMALATE DEHYDRATASE"/>
    <property type="match status" value="1"/>
</dbReference>
<dbReference type="GO" id="GO:0009098">
    <property type="term" value="P:L-leucine biosynthetic process"/>
    <property type="evidence" value="ECO:0007669"/>
    <property type="project" value="UniProtKB-UniPathway"/>
</dbReference>
<dbReference type="EC" id="4.2.1.33" evidence="6"/>
<keyword evidence="8" id="KW-0004">4Fe-4S</keyword>
<dbReference type="InterPro" id="IPR036008">
    <property type="entry name" value="Aconitase_4Fe-4S_dom"/>
</dbReference>
<evidence type="ECO:0000256" key="11">
    <source>
        <dbReference type="ARBA" id="ARBA00023004"/>
    </source>
</evidence>
<evidence type="ECO:0000256" key="5">
    <source>
        <dbReference type="ARBA" id="ARBA00011271"/>
    </source>
</evidence>
<keyword evidence="12" id="KW-0411">Iron-sulfur</keyword>
<comment type="cofactor">
    <cofactor evidence="2">
        <name>[4Fe-4S] cluster</name>
        <dbReference type="ChEBI" id="CHEBI:49883"/>
    </cofactor>
</comment>
<evidence type="ECO:0000256" key="3">
    <source>
        <dbReference type="ARBA" id="ARBA00002695"/>
    </source>
</evidence>
<evidence type="ECO:0000256" key="9">
    <source>
        <dbReference type="ARBA" id="ARBA00022605"/>
    </source>
</evidence>
<dbReference type="RefSeq" id="WP_111345043.1">
    <property type="nucleotide sequence ID" value="NZ_JAIWKD010000002.1"/>
</dbReference>
<dbReference type="EMBL" id="QHHQ01000002">
    <property type="protein sequence ID" value="RAI01860.1"/>
    <property type="molecule type" value="Genomic_DNA"/>
</dbReference>
<comment type="caution">
    <text evidence="16">The sequence shown here is derived from an EMBL/GenBank/DDBJ whole genome shotgun (WGS) entry which is preliminary data.</text>
</comment>
<proteinExistence type="predicted"/>
<evidence type="ECO:0000313" key="16">
    <source>
        <dbReference type="EMBL" id="RAI01860.1"/>
    </source>
</evidence>
<name>A0A8B2NZ77_9HYPH</name>
<dbReference type="UniPathway" id="UPA00048">
    <property type="reaction ID" value="UER00071"/>
</dbReference>
<accession>A0A8B2NZ77</accession>
<keyword evidence="17" id="KW-1185">Reference proteome</keyword>
<dbReference type="PROSITE" id="PS00450">
    <property type="entry name" value="ACONITASE_1"/>
    <property type="match status" value="1"/>
</dbReference>
<evidence type="ECO:0000256" key="13">
    <source>
        <dbReference type="ARBA" id="ARBA00023239"/>
    </source>
</evidence>
<evidence type="ECO:0000313" key="17">
    <source>
        <dbReference type="Proteomes" id="UP000249590"/>
    </source>
</evidence>
<evidence type="ECO:0000256" key="14">
    <source>
        <dbReference type="ARBA" id="ARBA00023304"/>
    </source>
</evidence>
<dbReference type="PRINTS" id="PR00415">
    <property type="entry name" value="ACONITASE"/>
</dbReference>
<dbReference type="PANTHER" id="PTHR43822">
    <property type="entry name" value="HOMOACONITASE, MITOCHONDRIAL-RELATED"/>
    <property type="match status" value="1"/>
</dbReference>
<keyword evidence="7" id="KW-0432">Leucine biosynthesis</keyword>
<dbReference type="InterPro" id="IPR004430">
    <property type="entry name" value="3-IsopropMal_deHydase_lsu"/>
</dbReference>
<dbReference type="NCBIfam" id="NF009116">
    <property type="entry name" value="PRK12466.1"/>
    <property type="match status" value="1"/>
</dbReference>
<evidence type="ECO:0000256" key="4">
    <source>
        <dbReference type="ARBA" id="ARBA00004729"/>
    </source>
</evidence>
<sequence length="479" mass="50117">MQPPAVAAPPQPATMFRKIWDAHTVAVDDDGSALIYIDRHYLQDGSLSKFTMIEDRGLTVRRPDLTFAVHDHYAPTLGGRLADVADPNARAMLEGLTAAARRYGIEIFPLGDRRQGIIHVVGPELGITLPGTTVVSSDSHTTTHGGLGAFAIGAGASECAGVLATQCLWVARPKTMRITVDGALSAGVTAKDMSLAILARVGAGGAVGHAVEFAGSAVAGLGVSGRLTLCNMAVECGARTGMVAPDDAIYTYLEGRPYAPAGAAFDRAVARWRTLPSDDGAVFDREVALNAGDIGPMVTWGISPQHALPVAGRVPDPAEARDAAEAEAWSRALAYMDLAPGTPLEGLKIDRVFIGSCTNARIEDLREAAAVVKGRKARVEAWVVPGSTAVGEQAEAEGLDRVFTDAGMQWRRSSCSMCVAQNGDRAASGERCVSTTNRNFIGRQGSGVRTHLASPALAAAAAVTGTITDVRRLLTEGER</sequence>
<evidence type="ECO:0000256" key="12">
    <source>
        <dbReference type="ARBA" id="ARBA00023014"/>
    </source>
</evidence>
<keyword evidence="13" id="KW-0456">Lyase</keyword>
<dbReference type="GO" id="GO:0046872">
    <property type="term" value="F:metal ion binding"/>
    <property type="evidence" value="ECO:0007669"/>
    <property type="project" value="UniProtKB-KW"/>
</dbReference>
<comment type="subunit">
    <text evidence="5">Heterodimer of LeuC and LeuD.</text>
</comment>
<organism evidence="16 17">
    <name type="scientific">Acuticoccus sediminis</name>
    <dbReference type="NCBI Taxonomy" id="2184697"/>
    <lineage>
        <taxon>Bacteria</taxon>
        <taxon>Pseudomonadati</taxon>
        <taxon>Pseudomonadota</taxon>
        <taxon>Alphaproteobacteria</taxon>
        <taxon>Hyphomicrobiales</taxon>
        <taxon>Amorphaceae</taxon>
        <taxon>Acuticoccus</taxon>
    </lineage>
</organism>
<dbReference type="InterPro" id="IPR015931">
    <property type="entry name" value="Acnase/IPM_dHydase_lsu_aba_1/3"/>
</dbReference>
<evidence type="ECO:0000256" key="7">
    <source>
        <dbReference type="ARBA" id="ARBA00022430"/>
    </source>
</evidence>
<keyword evidence="10" id="KW-0479">Metal-binding</keyword>
<comment type="function">
    <text evidence="3">Catalyzes the isomerization between 2-isopropylmalate and 3-isopropylmalate, via the formation of 2-isopropylmaleate.</text>
</comment>
<evidence type="ECO:0000256" key="8">
    <source>
        <dbReference type="ARBA" id="ARBA00022485"/>
    </source>
</evidence>
<dbReference type="InterPro" id="IPR001030">
    <property type="entry name" value="Acoase/IPM_deHydtase_lsu_aba"/>
</dbReference>
<dbReference type="Proteomes" id="UP000249590">
    <property type="component" value="Unassembled WGS sequence"/>
</dbReference>
<dbReference type="GO" id="GO:0003861">
    <property type="term" value="F:3-isopropylmalate dehydratase activity"/>
    <property type="evidence" value="ECO:0007669"/>
    <property type="project" value="UniProtKB-EC"/>
</dbReference>
<dbReference type="AlphaFoldDB" id="A0A8B2NZ77"/>
<comment type="catalytic activity">
    <reaction evidence="1">
        <text>(2R,3S)-3-isopropylmalate = (2S)-2-isopropylmalate</text>
        <dbReference type="Rhea" id="RHEA:32287"/>
        <dbReference type="ChEBI" id="CHEBI:1178"/>
        <dbReference type="ChEBI" id="CHEBI:35121"/>
        <dbReference type="EC" id="4.2.1.33"/>
    </reaction>
</comment>